<evidence type="ECO:0000313" key="2">
    <source>
        <dbReference type="Proteomes" id="UP000070186"/>
    </source>
</evidence>
<organism evidence="1 2">
    <name type="scientific">Dechloromonas denitrificans</name>
    <dbReference type="NCBI Taxonomy" id="281362"/>
    <lineage>
        <taxon>Bacteria</taxon>
        <taxon>Pseudomonadati</taxon>
        <taxon>Pseudomonadota</taxon>
        <taxon>Betaproteobacteria</taxon>
        <taxon>Rhodocyclales</taxon>
        <taxon>Azonexaceae</taxon>
        <taxon>Dechloromonas</taxon>
    </lineage>
</organism>
<sequence>MNVDRSDIVYSQVVLCANKATQQSKDVSEGEVTVSRGGGWQIQMKKSPALLISSFAAVYPVLNANTRHAGKAVFHPAP</sequence>
<proteinExistence type="predicted"/>
<keyword evidence="2" id="KW-1185">Reference proteome</keyword>
<accession>A0A133XKB1</accession>
<reference evidence="1 2" key="1">
    <citation type="submission" date="2015-12" db="EMBL/GenBank/DDBJ databases">
        <title>Nitrous oxide reduction kinetics distinguish bacteria harboring typical versus atypical NosZ.</title>
        <authorList>
            <person name="Yoon S."/>
            <person name="Nissen S."/>
            <person name="Park D."/>
            <person name="Sanford R.A."/>
            <person name="Loeffler F.E."/>
        </authorList>
    </citation>
    <scope>NUCLEOTIDE SEQUENCE [LARGE SCALE GENOMIC DNA]</scope>
    <source>
        <strain evidence="1 2">ATCC BAA-841</strain>
    </source>
</reference>
<dbReference type="EMBL" id="LODL01000013">
    <property type="protein sequence ID" value="KXB31382.1"/>
    <property type="molecule type" value="Genomic_DNA"/>
</dbReference>
<evidence type="ECO:0000313" key="1">
    <source>
        <dbReference type="EMBL" id="KXB31382.1"/>
    </source>
</evidence>
<protein>
    <submittedName>
        <fullName evidence="1">Uncharacterized protein</fullName>
    </submittedName>
</protein>
<gene>
    <name evidence="1" type="ORF">AT959_06850</name>
</gene>
<dbReference type="Proteomes" id="UP000070186">
    <property type="component" value="Unassembled WGS sequence"/>
</dbReference>
<comment type="caution">
    <text evidence="1">The sequence shown here is derived from an EMBL/GenBank/DDBJ whole genome shotgun (WGS) entry which is preliminary data.</text>
</comment>
<dbReference type="AlphaFoldDB" id="A0A133XKB1"/>
<name>A0A133XKB1_9RHOO</name>